<dbReference type="Proteomes" id="UP000092666">
    <property type="component" value="Unassembled WGS sequence"/>
</dbReference>
<evidence type="ECO:0000256" key="1">
    <source>
        <dbReference type="SAM" id="MobiDB-lite"/>
    </source>
</evidence>
<gene>
    <name evidence="2" type="ORF">I316_07134</name>
</gene>
<feature type="region of interest" description="Disordered" evidence="1">
    <location>
        <begin position="163"/>
        <end position="195"/>
    </location>
</feature>
<protein>
    <submittedName>
        <fullName evidence="2">Uncharacterized protein</fullName>
    </submittedName>
</protein>
<accession>A0A1B9GJM5</accession>
<keyword evidence="3" id="KW-1185">Reference proteome</keyword>
<sequence length="195" mass="21161">MQLANIPFTDAGDSAPASSQGAQPIRALGWMENQSNRIMLYARPVPSDSAQTAAKLDSEQPATFASTPGLVPWEPQVVCPPTEDLDDEVQRKDTIALSEVMRRPEKGLGSRHRLTIDTHSTGPVYRIDRFEWEPTPVTANPQLGIATQGDNGMFEQSFFQYSADPSSAADVQQAPGNAVSGQGDARDDEMDLSWA</sequence>
<organism evidence="2 3">
    <name type="scientific">Kwoniella heveanensis BCC8398</name>
    <dbReference type="NCBI Taxonomy" id="1296120"/>
    <lineage>
        <taxon>Eukaryota</taxon>
        <taxon>Fungi</taxon>
        <taxon>Dikarya</taxon>
        <taxon>Basidiomycota</taxon>
        <taxon>Agaricomycotina</taxon>
        <taxon>Tremellomycetes</taxon>
        <taxon>Tremellales</taxon>
        <taxon>Cryptococcaceae</taxon>
        <taxon>Kwoniella</taxon>
    </lineage>
</organism>
<reference evidence="2 3" key="1">
    <citation type="submission" date="2013-07" db="EMBL/GenBank/DDBJ databases">
        <title>The Genome Sequence of Cryptococcus heveanensis BCC8398.</title>
        <authorList>
            <consortium name="The Broad Institute Genome Sequencing Platform"/>
            <person name="Cuomo C."/>
            <person name="Litvintseva A."/>
            <person name="Chen Y."/>
            <person name="Heitman J."/>
            <person name="Sun S."/>
            <person name="Springer D."/>
            <person name="Dromer F."/>
            <person name="Young S.K."/>
            <person name="Zeng Q."/>
            <person name="Gargeya S."/>
            <person name="Fitzgerald M."/>
            <person name="Abouelleil A."/>
            <person name="Alvarado L."/>
            <person name="Berlin A.M."/>
            <person name="Chapman S.B."/>
            <person name="Dewar J."/>
            <person name="Goldberg J."/>
            <person name="Griggs A."/>
            <person name="Gujja S."/>
            <person name="Hansen M."/>
            <person name="Howarth C."/>
            <person name="Imamovic A."/>
            <person name="Larimer J."/>
            <person name="McCowan C."/>
            <person name="Murphy C."/>
            <person name="Pearson M."/>
            <person name="Priest M."/>
            <person name="Roberts A."/>
            <person name="Saif S."/>
            <person name="Shea T."/>
            <person name="Sykes S."/>
            <person name="Wortman J."/>
            <person name="Nusbaum C."/>
            <person name="Birren B."/>
        </authorList>
    </citation>
    <scope>NUCLEOTIDE SEQUENCE [LARGE SCALE GENOMIC DNA]</scope>
    <source>
        <strain evidence="2 3">BCC8398</strain>
    </source>
</reference>
<proteinExistence type="predicted"/>
<reference evidence="3" key="2">
    <citation type="submission" date="2013-12" db="EMBL/GenBank/DDBJ databases">
        <title>Evolution of pathogenesis and genome organization in the Tremellales.</title>
        <authorList>
            <person name="Cuomo C."/>
            <person name="Litvintseva A."/>
            <person name="Heitman J."/>
            <person name="Chen Y."/>
            <person name="Sun S."/>
            <person name="Springer D."/>
            <person name="Dromer F."/>
            <person name="Young S."/>
            <person name="Zeng Q."/>
            <person name="Chapman S."/>
            <person name="Gujja S."/>
            <person name="Saif S."/>
            <person name="Birren B."/>
        </authorList>
    </citation>
    <scope>NUCLEOTIDE SEQUENCE [LARGE SCALE GENOMIC DNA]</scope>
    <source>
        <strain evidence="3">BCC8398</strain>
    </source>
</reference>
<name>A0A1B9GJM5_9TREE</name>
<evidence type="ECO:0000313" key="2">
    <source>
        <dbReference type="EMBL" id="OCF31167.1"/>
    </source>
</evidence>
<feature type="region of interest" description="Disordered" evidence="1">
    <location>
        <begin position="1"/>
        <end position="22"/>
    </location>
</feature>
<dbReference type="EMBL" id="KV700137">
    <property type="protein sequence ID" value="OCF31167.1"/>
    <property type="molecule type" value="Genomic_DNA"/>
</dbReference>
<evidence type="ECO:0000313" key="3">
    <source>
        <dbReference type="Proteomes" id="UP000092666"/>
    </source>
</evidence>
<dbReference type="AlphaFoldDB" id="A0A1B9GJM5"/>
<feature type="compositionally biased region" description="Acidic residues" evidence="1">
    <location>
        <begin position="186"/>
        <end position="195"/>
    </location>
</feature>